<evidence type="ECO:0000256" key="8">
    <source>
        <dbReference type="SAM" id="Phobius"/>
    </source>
</evidence>
<evidence type="ECO:0000256" key="7">
    <source>
        <dbReference type="SAM" id="MobiDB-lite"/>
    </source>
</evidence>
<keyword evidence="10" id="KW-1185">Reference proteome</keyword>
<name>A0AAN6GPD7_9BASI</name>
<proteinExistence type="predicted"/>
<dbReference type="GO" id="GO:0000139">
    <property type="term" value="C:Golgi membrane"/>
    <property type="evidence" value="ECO:0007669"/>
    <property type="project" value="UniProtKB-SubCell"/>
</dbReference>
<dbReference type="PANTHER" id="PTHR31646:SF1">
    <property type="entry name" value="ALPHA-1,2-MANNOSYLTRANSFERASE MNN2"/>
    <property type="match status" value="1"/>
</dbReference>
<keyword evidence="4 8" id="KW-1133">Transmembrane helix</keyword>
<comment type="subcellular location">
    <subcellularLocation>
        <location evidence="1">Golgi apparatus membrane</location>
        <topology evidence="1">Single-pass type II membrane protein</topology>
    </subcellularLocation>
</comment>
<organism evidence="9 10">
    <name type="scientific">Tilletia horrida</name>
    <dbReference type="NCBI Taxonomy" id="155126"/>
    <lineage>
        <taxon>Eukaryota</taxon>
        <taxon>Fungi</taxon>
        <taxon>Dikarya</taxon>
        <taxon>Basidiomycota</taxon>
        <taxon>Ustilaginomycotina</taxon>
        <taxon>Exobasidiomycetes</taxon>
        <taxon>Tilletiales</taxon>
        <taxon>Tilletiaceae</taxon>
        <taxon>Tilletia</taxon>
    </lineage>
</organism>
<keyword evidence="5" id="KW-0333">Golgi apparatus</keyword>
<reference evidence="9" key="1">
    <citation type="journal article" date="2023" name="PhytoFront">
        <title>Draft Genome Resources of Seven Strains of Tilletia horrida, Causal Agent of Kernel Smut of Rice.</title>
        <authorList>
            <person name="Khanal S."/>
            <person name="Antony Babu S."/>
            <person name="Zhou X.G."/>
        </authorList>
    </citation>
    <scope>NUCLEOTIDE SEQUENCE</scope>
    <source>
        <strain evidence="9">TX6</strain>
    </source>
</reference>
<evidence type="ECO:0000256" key="6">
    <source>
        <dbReference type="ARBA" id="ARBA00023136"/>
    </source>
</evidence>
<accession>A0AAN6GPD7</accession>
<evidence type="ECO:0000313" key="9">
    <source>
        <dbReference type="EMBL" id="KAK0544485.1"/>
    </source>
</evidence>
<evidence type="ECO:0000256" key="5">
    <source>
        <dbReference type="ARBA" id="ARBA00023034"/>
    </source>
</evidence>
<keyword evidence="6 8" id="KW-0472">Membrane</keyword>
<evidence type="ECO:0000256" key="2">
    <source>
        <dbReference type="ARBA" id="ARBA00022692"/>
    </source>
</evidence>
<dbReference type="GO" id="GO:0000026">
    <property type="term" value="F:alpha-1,2-mannosyltransferase activity"/>
    <property type="evidence" value="ECO:0007669"/>
    <property type="project" value="TreeGrafter"/>
</dbReference>
<dbReference type="AlphaFoldDB" id="A0AAN6GPD7"/>
<sequence length="722" mass="77438">MAVSLVNIRHGRLRVLLFLATCSALGLLYLFYSASTDAVYSPARLRHSLPAWVFPQAPPPPPSASSSSAAAAAAAAAPVVTIGSFKIPTGPNVKIPDWLLPPEDKPEAPSILTFPPDPPNQPFLIAANTPSSPDLQSRLQAFLDAPAPSRGRAYQLQIMSCSRSIFHADNDQVHLNRQFWISDTDSGTSAIRLWRSRLVRALESTAKRGEALVAPQGEPLEGSKGLVYAPRTQQDIEDILISLRWIRNHLKSTIPIELWYSAAPSSHLNLAESRWKSYSDALTGLQATVRALPPHVQASAPTSKSPPHIRAAAMLASSFTKVLYLDGTSLPLQDPLSLFTSSAFLQGYPLPAALTAAASTISPPKPLYTPSAVLWPSIHQDSNDNPIWRFVGSPCNSDHWQIDAAQMLVDKRGNGGLNLAALHIAAYMQDASQPSTSTAAAAASSSDAVTVEAQQDGRGGAEFFSRLSSDGQEALRYAFMVLGLNYTSAPVWPSLAGNLVESRQLAKLEGAVKSTSNGAKSFCGHALVHYDLETMPYVAPAGAHKSWLRKRSRRSDARKGKATQQQRRGPVPPTTKTKEAQPLFLHLNLTSSFLAAHTSLPAKDLFTHLQSFSPNKVGDQAFEKVQAGVTVIEDTASAHAGGTGAGAGTGEARFACLSMWDHEDPYTKMFDAERVKLGLPPVGIKVEALASLSSSSAAAAAAAGSAQRWKEWIESYWSARSR</sequence>
<evidence type="ECO:0000256" key="1">
    <source>
        <dbReference type="ARBA" id="ARBA00004323"/>
    </source>
</evidence>
<keyword evidence="3" id="KW-0735">Signal-anchor</keyword>
<dbReference type="EMBL" id="JAPDMZ010000280">
    <property type="protein sequence ID" value="KAK0544485.1"/>
    <property type="molecule type" value="Genomic_DNA"/>
</dbReference>
<feature type="transmembrane region" description="Helical" evidence="8">
    <location>
        <begin position="12"/>
        <end position="32"/>
    </location>
</feature>
<dbReference type="PANTHER" id="PTHR31646">
    <property type="entry name" value="ALPHA-1,2-MANNOSYLTRANSFERASE MNN2"/>
    <property type="match status" value="1"/>
</dbReference>
<protein>
    <submittedName>
        <fullName evidence="9">Uncharacterized protein</fullName>
    </submittedName>
</protein>
<comment type="caution">
    <text evidence="9">The sequence shown here is derived from an EMBL/GenBank/DDBJ whole genome shotgun (WGS) entry which is preliminary data.</text>
</comment>
<evidence type="ECO:0000313" key="10">
    <source>
        <dbReference type="Proteomes" id="UP001176517"/>
    </source>
</evidence>
<dbReference type="GO" id="GO:0046354">
    <property type="term" value="P:mannan biosynthetic process"/>
    <property type="evidence" value="ECO:0007669"/>
    <property type="project" value="TreeGrafter"/>
</dbReference>
<evidence type="ECO:0000256" key="4">
    <source>
        <dbReference type="ARBA" id="ARBA00022989"/>
    </source>
</evidence>
<keyword evidence="2 8" id="KW-0812">Transmembrane</keyword>
<dbReference type="Proteomes" id="UP001176517">
    <property type="component" value="Unassembled WGS sequence"/>
</dbReference>
<feature type="region of interest" description="Disordered" evidence="7">
    <location>
        <begin position="546"/>
        <end position="578"/>
    </location>
</feature>
<evidence type="ECO:0000256" key="3">
    <source>
        <dbReference type="ARBA" id="ARBA00022968"/>
    </source>
</evidence>
<gene>
    <name evidence="9" type="ORF">OC846_006054</name>
</gene>